<dbReference type="InterPro" id="IPR036236">
    <property type="entry name" value="Znf_C2H2_sf"/>
</dbReference>
<evidence type="ECO:0000256" key="2">
    <source>
        <dbReference type="ARBA" id="ARBA00022737"/>
    </source>
</evidence>
<dbReference type="PROSITE" id="PS00028">
    <property type="entry name" value="ZINC_FINGER_C2H2_1"/>
    <property type="match status" value="3"/>
</dbReference>
<dbReference type="Proteomes" id="UP001153148">
    <property type="component" value="Unassembled WGS sequence"/>
</dbReference>
<evidence type="ECO:0000256" key="5">
    <source>
        <dbReference type="ARBA" id="ARBA00023242"/>
    </source>
</evidence>
<evidence type="ECO:0000256" key="7">
    <source>
        <dbReference type="PROSITE-ProRule" id="PRU00042"/>
    </source>
</evidence>
<feature type="domain" description="C2H2-type" evidence="8">
    <location>
        <begin position="347"/>
        <end position="374"/>
    </location>
</feature>
<evidence type="ECO:0000256" key="3">
    <source>
        <dbReference type="ARBA" id="ARBA00022771"/>
    </source>
</evidence>
<organism evidence="9 10">
    <name type="scientific">Timema podura</name>
    <name type="common">Walking stick</name>
    <dbReference type="NCBI Taxonomy" id="61482"/>
    <lineage>
        <taxon>Eukaryota</taxon>
        <taxon>Metazoa</taxon>
        <taxon>Ecdysozoa</taxon>
        <taxon>Arthropoda</taxon>
        <taxon>Hexapoda</taxon>
        <taxon>Insecta</taxon>
        <taxon>Pterygota</taxon>
        <taxon>Neoptera</taxon>
        <taxon>Polyneoptera</taxon>
        <taxon>Phasmatodea</taxon>
        <taxon>Timematodea</taxon>
        <taxon>Timematoidea</taxon>
        <taxon>Timematidae</taxon>
        <taxon>Timema</taxon>
    </lineage>
</organism>
<proteinExistence type="inferred from homology"/>
<keyword evidence="1" id="KW-0479">Metal-binding</keyword>
<dbReference type="PROSITE" id="PS50157">
    <property type="entry name" value="ZINC_FINGER_C2H2_2"/>
    <property type="match status" value="3"/>
</dbReference>
<evidence type="ECO:0000256" key="4">
    <source>
        <dbReference type="ARBA" id="ARBA00022833"/>
    </source>
</evidence>
<feature type="domain" description="C2H2-type" evidence="8">
    <location>
        <begin position="291"/>
        <end position="318"/>
    </location>
</feature>
<dbReference type="PANTHER" id="PTHR24388:SF104">
    <property type="entry name" value="AT-RICH BINDING PROTEIN-RELATED"/>
    <property type="match status" value="1"/>
</dbReference>
<name>A0ABN7NFK4_TIMPD</name>
<keyword evidence="4" id="KW-0862">Zinc</keyword>
<keyword evidence="2" id="KW-0677">Repeat</keyword>
<dbReference type="Pfam" id="PF00096">
    <property type="entry name" value="zf-C2H2"/>
    <property type="match status" value="3"/>
</dbReference>
<keyword evidence="3 7" id="KW-0863">Zinc-finger</keyword>
<evidence type="ECO:0000313" key="9">
    <source>
        <dbReference type="EMBL" id="CAG2054658.1"/>
    </source>
</evidence>
<dbReference type="SMART" id="SM00355">
    <property type="entry name" value="ZnF_C2H2"/>
    <property type="match status" value="3"/>
</dbReference>
<feature type="non-terminal residue" evidence="9">
    <location>
        <position position="377"/>
    </location>
</feature>
<dbReference type="PANTHER" id="PTHR24388">
    <property type="entry name" value="ZINC FINGER PROTEIN"/>
    <property type="match status" value="1"/>
</dbReference>
<dbReference type="InterPro" id="IPR050527">
    <property type="entry name" value="Snail/Krueppel_Znf"/>
</dbReference>
<gene>
    <name evidence="9" type="ORF">TPAB3V08_LOCUS1679</name>
</gene>
<protein>
    <recommendedName>
        <fullName evidence="8">C2H2-type domain-containing protein</fullName>
    </recommendedName>
</protein>
<reference evidence="9" key="1">
    <citation type="submission" date="2021-03" db="EMBL/GenBank/DDBJ databases">
        <authorList>
            <person name="Tran Van P."/>
        </authorList>
    </citation>
    <scope>NUCLEOTIDE SEQUENCE</scope>
</reference>
<evidence type="ECO:0000256" key="1">
    <source>
        <dbReference type="ARBA" id="ARBA00022723"/>
    </source>
</evidence>
<feature type="domain" description="C2H2-type" evidence="8">
    <location>
        <begin position="319"/>
        <end position="346"/>
    </location>
</feature>
<sequence length="377" mass="43764">MRPNLRCWRVESNLGQTTRPGLNPDRADTELLFECLTSTMKCEYNEEDNERSEIFSLSIAVSTLKPSSLPFIKEEIKVECRYDRITKNSSRNRSRGSTLINGVQNCTCKQRHMGEWEMGRGVKKGTDHIPTSPPPPRFQNNKALKLEISVRKKVKFTIMNQIAMHTQLKLESTIEPILHYIIKPEITSKSPAIGGCEELDVKEEMCFDESSINVSENNKIGLRQNFNNENHKNVEFHVMDDQIMDTTFLNNETNLYQKNREKYKCHDYSKSYTNNINLKSQLLTQSDPRPHKCEVCGKFFKLISKLKTHLIIHGEHRRLKCDVCGKCFKEKGVLRSHLVTHSEHRPYKCDICSKCFKLSYHLKSHLVSHGEHRPHKC</sequence>
<evidence type="ECO:0000256" key="6">
    <source>
        <dbReference type="ARBA" id="ARBA00037948"/>
    </source>
</evidence>
<dbReference type="Gene3D" id="3.30.160.60">
    <property type="entry name" value="Classic Zinc Finger"/>
    <property type="match status" value="3"/>
</dbReference>
<comment type="caution">
    <text evidence="9">The sequence shown here is derived from an EMBL/GenBank/DDBJ whole genome shotgun (WGS) entry which is preliminary data.</text>
</comment>
<dbReference type="InterPro" id="IPR013087">
    <property type="entry name" value="Znf_C2H2_type"/>
</dbReference>
<dbReference type="SUPFAM" id="SSF57667">
    <property type="entry name" value="beta-beta-alpha zinc fingers"/>
    <property type="match status" value="3"/>
</dbReference>
<comment type="similarity">
    <text evidence="6">Belongs to the snail C2H2-type zinc-finger protein family.</text>
</comment>
<evidence type="ECO:0000313" key="10">
    <source>
        <dbReference type="Proteomes" id="UP001153148"/>
    </source>
</evidence>
<dbReference type="EMBL" id="CAJPIN010001583">
    <property type="protein sequence ID" value="CAG2054658.1"/>
    <property type="molecule type" value="Genomic_DNA"/>
</dbReference>
<keyword evidence="10" id="KW-1185">Reference proteome</keyword>
<keyword evidence="5" id="KW-0539">Nucleus</keyword>
<evidence type="ECO:0000259" key="8">
    <source>
        <dbReference type="PROSITE" id="PS50157"/>
    </source>
</evidence>
<accession>A0ABN7NFK4</accession>